<evidence type="ECO:0000313" key="2">
    <source>
        <dbReference type="Proteomes" id="UP001148629"/>
    </source>
</evidence>
<accession>A0ACC1RVZ0</accession>
<gene>
    <name evidence="1" type="ORF">NM208_g10996</name>
</gene>
<organism evidence="1 2">
    <name type="scientific">Fusarium decemcellulare</name>
    <dbReference type="NCBI Taxonomy" id="57161"/>
    <lineage>
        <taxon>Eukaryota</taxon>
        <taxon>Fungi</taxon>
        <taxon>Dikarya</taxon>
        <taxon>Ascomycota</taxon>
        <taxon>Pezizomycotina</taxon>
        <taxon>Sordariomycetes</taxon>
        <taxon>Hypocreomycetidae</taxon>
        <taxon>Hypocreales</taxon>
        <taxon>Nectriaceae</taxon>
        <taxon>Fusarium</taxon>
        <taxon>Fusarium decemcellulare species complex</taxon>
    </lineage>
</organism>
<sequence>MASTLLRSILPAVRRPPPKLMALADSIGDSRFCTGFSRLARPILPRQTPQGSGSNNELLTRSISVPRSYAQLSGPPHHVPPPRKTPQSHGFSYYRLYETGRCQNQEITRRQEAMRHRFRGFHESASHPKADKTEKRRVYSYDNAREFGPGLDFLLSLTLALIYFKVKGKFLLSSSKM</sequence>
<dbReference type="EMBL" id="JANRMS010001659">
    <property type="protein sequence ID" value="KAJ3526845.1"/>
    <property type="molecule type" value="Genomic_DNA"/>
</dbReference>
<dbReference type="Proteomes" id="UP001148629">
    <property type="component" value="Unassembled WGS sequence"/>
</dbReference>
<reference evidence="1" key="1">
    <citation type="submission" date="2022-08" db="EMBL/GenBank/DDBJ databases">
        <title>Genome Sequence of Fusarium decemcellulare.</title>
        <authorList>
            <person name="Buettner E."/>
        </authorList>
    </citation>
    <scope>NUCLEOTIDE SEQUENCE</scope>
    <source>
        <strain evidence="1">Babe19</strain>
    </source>
</reference>
<evidence type="ECO:0000313" key="1">
    <source>
        <dbReference type="EMBL" id="KAJ3526845.1"/>
    </source>
</evidence>
<proteinExistence type="predicted"/>
<name>A0ACC1RVZ0_9HYPO</name>
<comment type="caution">
    <text evidence="1">The sequence shown here is derived from an EMBL/GenBank/DDBJ whole genome shotgun (WGS) entry which is preliminary data.</text>
</comment>
<keyword evidence="2" id="KW-1185">Reference proteome</keyword>
<protein>
    <submittedName>
        <fullName evidence="1">Uncharacterized protein</fullName>
    </submittedName>
</protein>